<comment type="catalytic activity">
    <reaction evidence="7">
        <text>L-aspartate + 2-oxoglutarate = oxaloacetate + L-glutamate</text>
        <dbReference type="Rhea" id="RHEA:21824"/>
        <dbReference type="ChEBI" id="CHEBI:16452"/>
        <dbReference type="ChEBI" id="CHEBI:16810"/>
        <dbReference type="ChEBI" id="CHEBI:29985"/>
        <dbReference type="ChEBI" id="CHEBI:29991"/>
        <dbReference type="EC" id="2.6.1.1"/>
    </reaction>
</comment>
<evidence type="ECO:0000313" key="10">
    <source>
        <dbReference type="Proteomes" id="UP000660885"/>
    </source>
</evidence>
<dbReference type="RefSeq" id="WP_202833610.1">
    <property type="nucleotide sequence ID" value="NZ_JAETWB010000013.1"/>
</dbReference>
<dbReference type="CDD" id="cd00609">
    <property type="entry name" value="AAT_like"/>
    <property type="match status" value="1"/>
</dbReference>
<comment type="caution">
    <text evidence="9">The sequence shown here is derived from an EMBL/GenBank/DDBJ whole genome shotgun (WGS) entry which is preliminary data.</text>
</comment>
<evidence type="ECO:0000256" key="4">
    <source>
        <dbReference type="ARBA" id="ARBA00022576"/>
    </source>
</evidence>
<proteinExistence type="inferred from homology"/>
<dbReference type="EMBL" id="JAETWB010000013">
    <property type="protein sequence ID" value="MBL6080375.1"/>
    <property type="molecule type" value="Genomic_DNA"/>
</dbReference>
<keyword evidence="5" id="KW-0808">Transferase</keyword>
<dbReference type="InterPro" id="IPR050596">
    <property type="entry name" value="AspAT/PAT-like"/>
</dbReference>
<dbReference type="NCBIfam" id="NF005732">
    <property type="entry name" value="PRK07550.1"/>
    <property type="match status" value="1"/>
</dbReference>
<name>A0ABS1U6S1_9PROT</name>
<reference evidence="9 10" key="1">
    <citation type="submission" date="2021-01" db="EMBL/GenBank/DDBJ databases">
        <title>Belnapia mucosa sp. nov. and Belnapia arida sp. nov., isolated from the Tabernas Desert (Almeria, Spain).</title>
        <authorList>
            <person name="Molina-Menor E."/>
            <person name="Vidal-Verdu A."/>
            <person name="Calonge A."/>
            <person name="Satari L."/>
            <person name="Pereto J."/>
            <person name="Porcar M."/>
        </authorList>
    </citation>
    <scope>NUCLEOTIDE SEQUENCE [LARGE SCALE GENOMIC DNA]</scope>
    <source>
        <strain evidence="9 10">T18</strain>
    </source>
</reference>
<organism evidence="9 10">
    <name type="scientific">Belnapia arida</name>
    <dbReference type="NCBI Taxonomy" id="2804533"/>
    <lineage>
        <taxon>Bacteria</taxon>
        <taxon>Pseudomonadati</taxon>
        <taxon>Pseudomonadota</taxon>
        <taxon>Alphaproteobacteria</taxon>
        <taxon>Acetobacterales</taxon>
        <taxon>Roseomonadaceae</taxon>
        <taxon>Belnapia</taxon>
    </lineage>
</organism>
<evidence type="ECO:0000256" key="2">
    <source>
        <dbReference type="ARBA" id="ARBA00007441"/>
    </source>
</evidence>
<accession>A0ABS1U6S1</accession>
<dbReference type="InterPro" id="IPR004839">
    <property type="entry name" value="Aminotransferase_I/II_large"/>
</dbReference>
<evidence type="ECO:0000256" key="3">
    <source>
        <dbReference type="ARBA" id="ARBA00012753"/>
    </source>
</evidence>
<sequence length="390" mass="41065">MTPTLSPRIQATAAPAIPTVRGWAARYAGAAGPLIDLTQAVPGYPPHPDLLARLAMLAGDRATSGYGPIDGDLPLREALAEDMAGFYGADIAAADIAITAGCNLAFGMTMAVLGGPVVLPVPWYFNHRMALEMAGIPAIPLPCRAEDGFIPTAAGIEAALTAGGRVLVLVTPNNPTGAVYPATLIAEAAALCRKHGAWLVLDETYRDFLPADACPPHALFRDPAWREGLVHLYSFSKAYCVPGHRVGAIACGPVFREALLKVLDTQQICAPRAAQAALAWAVPALREWRAGNRAVMAERGEAFRQVAVRLAGWRLDALGAYFAYLRLPEDGPSAMPAAEALATGRGLLGLPGPFFGPGQERHLRLAFANVELPAISAIADRVSNDVFARA</sequence>
<dbReference type="EC" id="2.6.1.1" evidence="3"/>
<dbReference type="PANTHER" id="PTHR46383:SF1">
    <property type="entry name" value="ASPARTATE AMINOTRANSFERASE"/>
    <property type="match status" value="1"/>
</dbReference>
<dbReference type="PANTHER" id="PTHR46383">
    <property type="entry name" value="ASPARTATE AMINOTRANSFERASE"/>
    <property type="match status" value="1"/>
</dbReference>
<dbReference type="Proteomes" id="UP000660885">
    <property type="component" value="Unassembled WGS sequence"/>
</dbReference>
<evidence type="ECO:0000256" key="1">
    <source>
        <dbReference type="ARBA" id="ARBA00001933"/>
    </source>
</evidence>
<dbReference type="SUPFAM" id="SSF53383">
    <property type="entry name" value="PLP-dependent transferases"/>
    <property type="match status" value="1"/>
</dbReference>
<dbReference type="Gene3D" id="3.40.640.10">
    <property type="entry name" value="Type I PLP-dependent aspartate aminotransferase-like (Major domain)"/>
    <property type="match status" value="1"/>
</dbReference>
<comment type="cofactor">
    <cofactor evidence="1">
        <name>pyridoxal 5'-phosphate</name>
        <dbReference type="ChEBI" id="CHEBI:597326"/>
    </cofactor>
</comment>
<dbReference type="GO" id="GO:0008483">
    <property type="term" value="F:transaminase activity"/>
    <property type="evidence" value="ECO:0007669"/>
    <property type="project" value="UniProtKB-KW"/>
</dbReference>
<evidence type="ECO:0000313" key="9">
    <source>
        <dbReference type="EMBL" id="MBL6080375.1"/>
    </source>
</evidence>
<evidence type="ECO:0000256" key="5">
    <source>
        <dbReference type="ARBA" id="ARBA00022679"/>
    </source>
</evidence>
<gene>
    <name evidence="9" type="ORF">JMJ56_20370</name>
</gene>
<dbReference type="InterPro" id="IPR015424">
    <property type="entry name" value="PyrdxlP-dep_Trfase"/>
</dbReference>
<evidence type="ECO:0000256" key="6">
    <source>
        <dbReference type="ARBA" id="ARBA00022898"/>
    </source>
</evidence>
<comment type="similarity">
    <text evidence="2">Belongs to the class-I pyridoxal-phosphate-dependent aminotransferase family.</text>
</comment>
<evidence type="ECO:0000256" key="7">
    <source>
        <dbReference type="ARBA" id="ARBA00049185"/>
    </source>
</evidence>
<keyword evidence="4 9" id="KW-0032">Aminotransferase</keyword>
<keyword evidence="6" id="KW-0663">Pyridoxal phosphate</keyword>
<dbReference type="Pfam" id="PF00155">
    <property type="entry name" value="Aminotran_1_2"/>
    <property type="match status" value="1"/>
</dbReference>
<dbReference type="InterPro" id="IPR015421">
    <property type="entry name" value="PyrdxlP-dep_Trfase_major"/>
</dbReference>
<feature type="domain" description="Aminotransferase class I/classII large" evidence="8">
    <location>
        <begin position="44"/>
        <end position="381"/>
    </location>
</feature>
<evidence type="ECO:0000259" key="8">
    <source>
        <dbReference type="Pfam" id="PF00155"/>
    </source>
</evidence>
<protein>
    <recommendedName>
        <fullName evidence="3">aspartate transaminase</fullName>
        <ecNumber evidence="3">2.6.1.1</ecNumber>
    </recommendedName>
</protein>
<keyword evidence="10" id="KW-1185">Reference proteome</keyword>